<evidence type="ECO:0000313" key="3">
    <source>
        <dbReference type="Proteomes" id="UP000236291"/>
    </source>
</evidence>
<sequence length="124" mass="14167">MNLKEEEVLEFLGCVPLLQRLPNSSIRKISELVLSEFLGFDLFNVLAYEARTLLGLERGEYVAREDEPGYGTYFIWDGKAEVVGSVSANDENRPEFQLNKYDYFGCGSKLLLMPQITLYFSHSI</sequence>
<evidence type="ECO:0000313" key="2">
    <source>
        <dbReference type="EMBL" id="PNX81926.1"/>
    </source>
</evidence>
<dbReference type="STRING" id="57577.A0A2K3LTS2"/>
<dbReference type="EMBL" id="ASHM01040909">
    <property type="protein sequence ID" value="PNX81926.1"/>
    <property type="molecule type" value="Genomic_DNA"/>
</dbReference>
<feature type="domain" description="Cyclic nucleotide-binding" evidence="1">
    <location>
        <begin position="17"/>
        <end position="105"/>
    </location>
</feature>
<dbReference type="InterPro" id="IPR000595">
    <property type="entry name" value="cNMP-bd_dom"/>
</dbReference>
<dbReference type="InterPro" id="IPR018490">
    <property type="entry name" value="cNMP-bd_dom_sf"/>
</dbReference>
<dbReference type="InterPro" id="IPR014710">
    <property type="entry name" value="RmlC-like_jellyroll"/>
</dbReference>
<reference evidence="2 3" key="1">
    <citation type="journal article" date="2014" name="Am. J. Bot.">
        <title>Genome assembly and annotation for red clover (Trifolium pratense; Fabaceae).</title>
        <authorList>
            <person name="Istvanek J."/>
            <person name="Jaros M."/>
            <person name="Krenek A."/>
            <person name="Repkova J."/>
        </authorList>
    </citation>
    <scope>NUCLEOTIDE SEQUENCE [LARGE SCALE GENOMIC DNA]</scope>
    <source>
        <strain evidence="3">cv. Tatra</strain>
        <tissue evidence="2">Young leaves</tissue>
    </source>
</reference>
<feature type="non-terminal residue" evidence="2">
    <location>
        <position position="124"/>
    </location>
</feature>
<organism evidence="2 3">
    <name type="scientific">Trifolium pratense</name>
    <name type="common">Red clover</name>
    <dbReference type="NCBI Taxonomy" id="57577"/>
    <lineage>
        <taxon>Eukaryota</taxon>
        <taxon>Viridiplantae</taxon>
        <taxon>Streptophyta</taxon>
        <taxon>Embryophyta</taxon>
        <taxon>Tracheophyta</taxon>
        <taxon>Spermatophyta</taxon>
        <taxon>Magnoliopsida</taxon>
        <taxon>eudicotyledons</taxon>
        <taxon>Gunneridae</taxon>
        <taxon>Pentapetalae</taxon>
        <taxon>rosids</taxon>
        <taxon>fabids</taxon>
        <taxon>Fabales</taxon>
        <taxon>Fabaceae</taxon>
        <taxon>Papilionoideae</taxon>
        <taxon>50 kb inversion clade</taxon>
        <taxon>NPAAA clade</taxon>
        <taxon>Hologalegina</taxon>
        <taxon>IRL clade</taxon>
        <taxon>Trifolieae</taxon>
        <taxon>Trifolium</taxon>
    </lineage>
</organism>
<protein>
    <submittedName>
        <fullName evidence="2">Acyl-coenzyme A thioesterase 8-like protein</fullName>
    </submittedName>
</protein>
<dbReference type="SUPFAM" id="SSF51206">
    <property type="entry name" value="cAMP-binding domain-like"/>
    <property type="match status" value="1"/>
</dbReference>
<dbReference type="Proteomes" id="UP000236291">
    <property type="component" value="Unassembled WGS sequence"/>
</dbReference>
<dbReference type="AlphaFoldDB" id="A0A2K3LTS2"/>
<evidence type="ECO:0000259" key="1">
    <source>
        <dbReference type="PROSITE" id="PS50042"/>
    </source>
</evidence>
<proteinExistence type="predicted"/>
<accession>A0A2K3LTS2</accession>
<dbReference type="PROSITE" id="PS50042">
    <property type="entry name" value="CNMP_BINDING_3"/>
    <property type="match status" value="1"/>
</dbReference>
<gene>
    <name evidence="2" type="ORF">L195_g037951</name>
</gene>
<comment type="caution">
    <text evidence="2">The sequence shown here is derived from an EMBL/GenBank/DDBJ whole genome shotgun (WGS) entry which is preliminary data.</text>
</comment>
<reference evidence="2 3" key="2">
    <citation type="journal article" date="2017" name="Front. Plant Sci.">
        <title>Gene Classification and Mining of Molecular Markers Useful in Red Clover (Trifolium pratense) Breeding.</title>
        <authorList>
            <person name="Istvanek J."/>
            <person name="Dluhosova J."/>
            <person name="Dluhos P."/>
            <person name="Patkova L."/>
            <person name="Nedelnik J."/>
            <person name="Repkova J."/>
        </authorList>
    </citation>
    <scope>NUCLEOTIDE SEQUENCE [LARGE SCALE GENOMIC DNA]</scope>
    <source>
        <strain evidence="3">cv. Tatra</strain>
        <tissue evidence="2">Young leaves</tissue>
    </source>
</reference>
<name>A0A2K3LTS2_TRIPR</name>
<dbReference type="Gene3D" id="2.60.120.10">
    <property type="entry name" value="Jelly Rolls"/>
    <property type="match status" value="1"/>
</dbReference>